<feature type="repeat" description="ANK" evidence="3">
    <location>
        <begin position="47"/>
        <end position="79"/>
    </location>
</feature>
<dbReference type="OMA" id="DVYGWSA"/>
<dbReference type="InterPro" id="IPR036770">
    <property type="entry name" value="Ankyrin_rpt-contain_sf"/>
</dbReference>
<dbReference type="GO" id="GO:0070531">
    <property type="term" value="C:BRCA1-A complex"/>
    <property type="evidence" value="ECO:0007669"/>
    <property type="project" value="TreeGrafter"/>
</dbReference>
<dbReference type="Proteomes" id="UP000887567">
    <property type="component" value="Unplaced"/>
</dbReference>
<evidence type="ECO:0000313" key="5">
    <source>
        <dbReference type="Proteomes" id="UP000887567"/>
    </source>
</evidence>
<dbReference type="PANTHER" id="PTHR24171">
    <property type="entry name" value="ANKYRIN REPEAT DOMAIN-CONTAINING PROTEIN 39-RELATED"/>
    <property type="match status" value="1"/>
</dbReference>
<organism evidence="4 5">
    <name type="scientific">Exaiptasia diaphana</name>
    <name type="common">Tropical sea anemone</name>
    <name type="synonym">Aiptasia pulchella</name>
    <dbReference type="NCBI Taxonomy" id="2652724"/>
    <lineage>
        <taxon>Eukaryota</taxon>
        <taxon>Metazoa</taxon>
        <taxon>Cnidaria</taxon>
        <taxon>Anthozoa</taxon>
        <taxon>Hexacorallia</taxon>
        <taxon>Actiniaria</taxon>
        <taxon>Aiptasiidae</taxon>
        <taxon>Exaiptasia</taxon>
    </lineage>
</organism>
<name>A0A913WRL2_EXADI</name>
<dbReference type="EnsemblMetazoa" id="XM_021037397.2">
    <property type="protein sequence ID" value="XP_020893056.1"/>
    <property type="gene ID" value="LOC110232243"/>
</dbReference>
<dbReference type="KEGG" id="epa:110232243"/>
<proteinExistence type="predicted"/>
<keyword evidence="1" id="KW-0677">Repeat</keyword>
<evidence type="ECO:0000313" key="4">
    <source>
        <dbReference type="EnsemblMetazoa" id="XP_020893056.1"/>
    </source>
</evidence>
<dbReference type="GO" id="GO:0004842">
    <property type="term" value="F:ubiquitin-protein transferase activity"/>
    <property type="evidence" value="ECO:0007669"/>
    <property type="project" value="TreeGrafter"/>
</dbReference>
<dbReference type="OrthoDB" id="19014at2759"/>
<sequence>MDRRVKFPHNLVFHDMVKDGDSSEMTNFFKRPSVADPEGIINSPGDQAGPALHTLVKEGNLKCVRVLVNLGADVNMPNEEGWRPLHICALTNNIDVAKFLVKRGANPDLTDHQGRTPVDLTDDFDLIELLMMYSPEETRRKSMAK</sequence>
<dbReference type="PANTHER" id="PTHR24171:SF8">
    <property type="entry name" value="BRCA1-ASSOCIATED RING DOMAIN PROTEIN 1"/>
    <property type="match status" value="1"/>
</dbReference>
<accession>A0A913WRL2</accession>
<reference evidence="4" key="1">
    <citation type="submission" date="2022-11" db="UniProtKB">
        <authorList>
            <consortium name="EnsemblMetazoa"/>
        </authorList>
    </citation>
    <scope>IDENTIFICATION</scope>
</reference>
<keyword evidence="5" id="KW-1185">Reference proteome</keyword>
<dbReference type="AlphaFoldDB" id="A0A913WRL2"/>
<feature type="repeat" description="ANK" evidence="3">
    <location>
        <begin position="80"/>
        <end position="112"/>
    </location>
</feature>
<dbReference type="GeneID" id="110232243"/>
<dbReference type="Gene3D" id="1.25.40.20">
    <property type="entry name" value="Ankyrin repeat-containing domain"/>
    <property type="match status" value="1"/>
</dbReference>
<protein>
    <submittedName>
        <fullName evidence="4">Uncharacterized protein</fullName>
    </submittedName>
</protein>
<dbReference type="GO" id="GO:0031436">
    <property type="term" value="C:BRCA1-BARD1 complex"/>
    <property type="evidence" value="ECO:0007669"/>
    <property type="project" value="TreeGrafter"/>
</dbReference>
<dbReference type="RefSeq" id="XP_020893056.1">
    <property type="nucleotide sequence ID" value="XM_021037397.2"/>
</dbReference>
<dbReference type="PROSITE" id="PS50088">
    <property type="entry name" value="ANK_REPEAT"/>
    <property type="match status" value="2"/>
</dbReference>
<dbReference type="PROSITE" id="PS50297">
    <property type="entry name" value="ANK_REP_REGION"/>
    <property type="match status" value="2"/>
</dbReference>
<dbReference type="InterPro" id="IPR002110">
    <property type="entry name" value="Ankyrin_rpt"/>
</dbReference>
<dbReference type="Pfam" id="PF13637">
    <property type="entry name" value="Ank_4"/>
    <property type="match status" value="1"/>
</dbReference>
<dbReference type="SMART" id="SM00248">
    <property type="entry name" value="ANK"/>
    <property type="match status" value="2"/>
</dbReference>
<keyword evidence="2 3" id="KW-0040">ANK repeat</keyword>
<evidence type="ECO:0000256" key="1">
    <source>
        <dbReference type="ARBA" id="ARBA00022737"/>
    </source>
</evidence>
<evidence type="ECO:0000256" key="3">
    <source>
        <dbReference type="PROSITE-ProRule" id="PRU00023"/>
    </source>
</evidence>
<dbReference type="GO" id="GO:0085020">
    <property type="term" value="P:protein K6-linked ubiquitination"/>
    <property type="evidence" value="ECO:0007669"/>
    <property type="project" value="TreeGrafter"/>
</dbReference>
<dbReference type="SUPFAM" id="SSF48403">
    <property type="entry name" value="Ankyrin repeat"/>
    <property type="match status" value="1"/>
</dbReference>
<evidence type="ECO:0000256" key="2">
    <source>
        <dbReference type="ARBA" id="ARBA00023043"/>
    </source>
</evidence>